<reference evidence="2 3" key="1">
    <citation type="submission" date="2024-08" db="EMBL/GenBank/DDBJ databases">
        <authorList>
            <person name="Feng Z."/>
            <person name="Ronholm J."/>
        </authorList>
    </citation>
    <scope>NUCLEOTIDE SEQUENCE [LARGE SCALE GENOMIC DNA]</scope>
    <source>
        <strain evidence="2 3">4-AB0-8</strain>
    </source>
</reference>
<keyword evidence="3" id="KW-1185">Reference proteome</keyword>
<dbReference type="EMBL" id="JBGJLR010000008">
    <property type="protein sequence ID" value="MEZ2739551.1"/>
    <property type="molecule type" value="Genomic_DNA"/>
</dbReference>
<protein>
    <submittedName>
        <fullName evidence="2">Uncharacterized protein</fullName>
    </submittedName>
</protein>
<evidence type="ECO:0000256" key="1">
    <source>
        <dbReference type="SAM" id="MobiDB-lite"/>
    </source>
</evidence>
<sequence>MNTKDQLPEQIPDSDTLWLFLTKGMTQKEIQSLSAHDQKVYRERAAKNWATIRREASAAHPASSPTQGNTNQ</sequence>
<feature type="region of interest" description="Disordered" evidence="1">
    <location>
        <begin position="52"/>
        <end position="72"/>
    </location>
</feature>
<name>A0ABV4ICH7_9BURK</name>
<gene>
    <name evidence="2" type="ORF">ACBP88_08800</name>
</gene>
<proteinExistence type="predicted"/>
<evidence type="ECO:0000313" key="2">
    <source>
        <dbReference type="EMBL" id="MEZ2739551.1"/>
    </source>
</evidence>
<organism evidence="2 3">
    <name type="scientific">Comamonas jiangduensis</name>
    <dbReference type="NCBI Taxonomy" id="1194168"/>
    <lineage>
        <taxon>Bacteria</taxon>
        <taxon>Pseudomonadati</taxon>
        <taxon>Pseudomonadota</taxon>
        <taxon>Betaproteobacteria</taxon>
        <taxon>Burkholderiales</taxon>
        <taxon>Comamonadaceae</taxon>
        <taxon>Comamonas</taxon>
    </lineage>
</organism>
<evidence type="ECO:0000313" key="3">
    <source>
        <dbReference type="Proteomes" id="UP001567350"/>
    </source>
</evidence>
<accession>A0ABV4ICH7</accession>
<feature type="compositionally biased region" description="Polar residues" evidence="1">
    <location>
        <begin position="63"/>
        <end position="72"/>
    </location>
</feature>
<dbReference type="RefSeq" id="WP_370894002.1">
    <property type="nucleotide sequence ID" value="NZ_JBGJLR010000008.1"/>
</dbReference>
<dbReference type="Proteomes" id="UP001567350">
    <property type="component" value="Unassembled WGS sequence"/>
</dbReference>
<comment type="caution">
    <text evidence="2">The sequence shown here is derived from an EMBL/GenBank/DDBJ whole genome shotgun (WGS) entry which is preliminary data.</text>
</comment>